<dbReference type="Proteomes" id="UP001143910">
    <property type="component" value="Unassembled WGS sequence"/>
</dbReference>
<name>A0ACC1NFI3_9HYPO</name>
<sequence>MMNQSYIDFSATAASIAADAQRLVRECRHQQDELVRKVAPGQATFANVMLSLAQIQNKFTTKANVLAFYRHVSIDADIRAASASAQTLFNEFHAESWMREDIFRLVDAVYHNTEEISTESSLFLETIHHRFTQLGVGIQDVSARDRLKEIQSRLSKIHAEYQQNLSHQTDTVFFTLSELDGVPESIIKQLENDSSVDRLRVDLSSSLHWNILSSATNDVTRKKLYLAMDSRCKENVPLLQEAVQLRYEMAKLLGFVNYAALQTQSRMAKTPERVQEFLSDLRSKLMPYGFKSLEALKALKRSDTESDQSDGDFFLWDYDFYHNKMLRSLSSVDRTRFKEYFPLQTTTKSILNLVAQLFGISFEEIQAKNGSDVWHEDVQMFAVHDNEANGGGFLGYLYLDLIQRHGKYTNASCISLHPGFIREDGTRQYPSTALLCTFSKPTPNNPCLLTHFEVTNLLHELGHGIHDLVSKTQYSKFHGPEGVPVDFGELPSQMLEYWCWIPSLLKSFSHHYSHLSPEMLATWQERNEGSTQPELHMPEELIQALKTVSRATFGPLFHLDQLHRANFDLAIHLISSDEEAKTVDITALWNKSRSEIGLINGQEAFDGKYTHGNSYTTTTHLMQTDYAAGYYGYLYSKVYAADLFYSQFHDHPLDVERFQRYRKYVLESGGSQDGFQLLVNFLGREPSVAAFYNDLLA</sequence>
<gene>
    <name evidence="1" type="ORF">NQ176_g4280</name>
</gene>
<reference evidence="1" key="1">
    <citation type="submission" date="2022-08" db="EMBL/GenBank/DDBJ databases">
        <title>Genome Sequence of Lecanicillium fungicola.</title>
        <authorList>
            <person name="Buettner E."/>
        </authorList>
    </citation>
    <scope>NUCLEOTIDE SEQUENCE</scope>
    <source>
        <strain evidence="1">Babe33</strain>
    </source>
</reference>
<protein>
    <submittedName>
        <fullName evidence="1">Uncharacterized protein</fullName>
    </submittedName>
</protein>
<organism evidence="1 2">
    <name type="scientific">Zarea fungicola</name>
    <dbReference type="NCBI Taxonomy" id="93591"/>
    <lineage>
        <taxon>Eukaryota</taxon>
        <taxon>Fungi</taxon>
        <taxon>Dikarya</taxon>
        <taxon>Ascomycota</taxon>
        <taxon>Pezizomycotina</taxon>
        <taxon>Sordariomycetes</taxon>
        <taxon>Hypocreomycetidae</taxon>
        <taxon>Hypocreales</taxon>
        <taxon>Cordycipitaceae</taxon>
        <taxon>Zarea</taxon>
    </lineage>
</organism>
<comment type="caution">
    <text evidence="1">The sequence shown here is derived from an EMBL/GenBank/DDBJ whole genome shotgun (WGS) entry which is preliminary data.</text>
</comment>
<evidence type="ECO:0000313" key="2">
    <source>
        <dbReference type="Proteomes" id="UP001143910"/>
    </source>
</evidence>
<dbReference type="EMBL" id="JANJQO010000456">
    <property type="protein sequence ID" value="KAJ2977596.1"/>
    <property type="molecule type" value="Genomic_DNA"/>
</dbReference>
<proteinExistence type="predicted"/>
<accession>A0ACC1NFI3</accession>
<keyword evidence="2" id="KW-1185">Reference proteome</keyword>
<evidence type="ECO:0000313" key="1">
    <source>
        <dbReference type="EMBL" id="KAJ2977596.1"/>
    </source>
</evidence>